<evidence type="ECO:0000313" key="2">
    <source>
        <dbReference type="Proteomes" id="UP000681317"/>
    </source>
</evidence>
<evidence type="ECO:0008006" key="3">
    <source>
        <dbReference type="Google" id="ProtNLM"/>
    </source>
</evidence>
<dbReference type="EMBL" id="AP024545">
    <property type="protein sequence ID" value="BCT92615.1"/>
    <property type="molecule type" value="Genomic_DNA"/>
</dbReference>
<organism evidence="1 2">
    <name type="scientific">Noviluteimonas caseinilytica</name>
    <dbReference type="NCBI Taxonomy" id="2675101"/>
    <lineage>
        <taxon>Bacteria</taxon>
        <taxon>Pseudomonadati</taxon>
        <taxon>Pseudomonadota</taxon>
        <taxon>Gammaproteobacteria</taxon>
        <taxon>Lysobacterales</taxon>
        <taxon>Lysobacteraceae</taxon>
        <taxon>Noviluteimonas</taxon>
    </lineage>
</organism>
<dbReference type="InterPro" id="IPR009241">
    <property type="entry name" value="HigB-like"/>
</dbReference>
<gene>
    <name evidence="1" type="ORF">LYSCAS_16390</name>
</gene>
<name>A0ABM7Q5N3_9GAMM</name>
<evidence type="ECO:0000313" key="1">
    <source>
        <dbReference type="EMBL" id="BCT92615.1"/>
    </source>
</evidence>
<accession>A0ABM7Q5N3</accession>
<dbReference type="Pfam" id="PF05973">
    <property type="entry name" value="Gp49"/>
    <property type="match status" value="1"/>
</dbReference>
<sequence>MHKKYNHMHTPATLKRLFWMGSALEDLRAFTPLARAEAGIDLGLVQHGVEPRDWKPMPVVGRGVREIRVRTAGGTWRVFYVVENETAVYVLHAFRKTTQKTSQADITRGRARYRSIQ</sequence>
<proteinExistence type="predicted"/>
<dbReference type="Proteomes" id="UP000681317">
    <property type="component" value="Chromosome"/>
</dbReference>
<protein>
    <recommendedName>
        <fullName evidence="3">Phage-related protein</fullName>
    </recommendedName>
</protein>
<reference evidence="1 2" key="1">
    <citation type="submission" date="2021-03" db="EMBL/GenBank/DDBJ databases">
        <title>Complete Genome Sequences of Two Lysobacter Strains Isolated from Sea Water (Lysobacter caseinilyticus) and Soil (Lysobacter helvus) in South Korea.</title>
        <authorList>
            <person name="Watanabe Y."/>
            <person name="Arakawa K."/>
        </authorList>
    </citation>
    <scope>NUCLEOTIDE SEQUENCE [LARGE SCALE GENOMIC DNA]</scope>
    <source>
        <strain evidence="1 2">KVB24</strain>
    </source>
</reference>
<keyword evidence="2" id="KW-1185">Reference proteome</keyword>